<gene>
    <name evidence="1" type="ORF">Trco_006395</name>
</gene>
<keyword evidence="2" id="KW-1185">Reference proteome</keyword>
<dbReference type="AlphaFoldDB" id="A0A9P8TTV6"/>
<comment type="caution">
    <text evidence="1">The sequence shown here is derived from an EMBL/GenBank/DDBJ whole genome shotgun (WGS) entry which is preliminary data.</text>
</comment>
<dbReference type="EMBL" id="JAIWOZ010000005">
    <property type="protein sequence ID" value="KAH6604688.1"/>
    <property type="molecule type" value="Genomic_DNA"/>
</dbReference>
<evidence type="ECO:0000313" key="1">
    <source>
        <dbReference type="EMBL" id="KAH6604688.1"/>
    </source>
</evidence>
<accession>A0A9P8TTV6</accession>
<protein>
    <submittedName>
        <fullName evidence="1">Uncharacterized protein</fullName>
    </submittedName>
</protein>
<organism evidence="1 2">
    <name type="scientific">Trichoderma cornu-damae</name>
    <dbReference type="NCBI Taxonomy" id="654480"/>
    <lineage>
        <taxon>Eukaryota</taxon>
        <taxon>Fungi</taxon>
        <taxon>Dikarya</taxon>
        <taxon>Ascomycota</taxon>
        <taxon>Pezizomycotina</taxon>
        <taxon>Sordariomycetes</taxon>
        <taxon>Hypocreomycetidae</taxon>
        <taxon>Hypocreales</taxon>
        <taxon>Hypocreaceae</taxon>
        <taxon>Trichoderma</taxon>
    </lineage>
</organism>
<name>A0A9P8TTV6_9HYPO</name>
<dbReference type="Proteomes" id="UP000827724">
    <property type="component" value="Unassembled WGS sequence"/>
</dbReference>
<sequence length="206" mass="22724">MPRRWVLDCLRSVGARPQGTVLPDTRFAIVTPAVVGFGVSGIPRQCHWGALEGGRLCQPFGLGVKFIWSSVRISGPQAFVTGAPRARIGSRASTILAAIALRKYKWRGLWRGRRRAVPGHPGNGISRYLSEVRLFSIRNRLFVPGEARKPAAYLHSSMSCEGANDISLIELWLESFSSTPSNLGTFGRLARVGFLWDDLDEMSRAM</sequence>
<evidence type="ECO:0000313" key="2">
    <source>
        <dbReference type="Proteomes" id="UP000827724"/>
    </source>
</evidence>
<reference evidence="1" key="1">
    <citation type="submission" date="2021-08" db="EMBL/GenBank/DDBJ databases">
        <title>Chromosome-Level Trichoderma cornu-damae using Hi-C Data.</title>
        <authorList>
            <person name="Kim C.S."/>
        </authorList>
    </citation>
    <scope>NUCLEOTIDE SEQUENCE</scope>
    <source>
        <strain evidence="1">KA19-0412C</strain>
    </source>
</reference>
<proteinExistence type="predicted"/>